<feature type="repeat" description="ANK" evidence="30">
    <location>
        <begin position="488"/>
        <end position="520"/>
    </location>
</feature>
<name>L5LLY6_MYODS</name>
<evidence type="ECO:0000256" key="10">
    <source>
        <dbReference type="ARBA" id="ARBA00022989"/>
    </source>
</evidence>
<evidence type="ECO:0000256" key="3">
    <source>
        <dbReference type="ARBA" id="ARBA00022475"/>
    </source>
</evidence>
<keyword evidence="6" id="KW-0107">Calcium channel</keyword>
<keyword evidence="4" id="KW-0109">Calcium transport</keyword>
<keyword evidence="13" id="KW-0406">Ion transport</keyword>
<evidence type="ECO:0000256" key="11">
    <source>
        <dbReference type="ARBA" id="ARBA00023043"/>
    </source>
</evidence>
<dbReference type="PANTHER" id="PTHR47143">
    <property type="entry name" value="TRANSIENT RECEPTOR POTENTIAL CATION CHANNEL PROTEIN PAINLESS"/>
    <property type="match status" value="1"/>
</dbReference>
<keyword evidence="12" id="KW-0175">Coiled coil</keyword>
<feature type="transmembrane region" description="Helical" evidence="31">
    <location>
        <begin position="787"/>
        <end position="814"/>
    </location>
</feature>
<dbReference type="SMART" id="SM00248">
    <property type="entry name" value="ANK"/>
    <property type="match status" value="15"/>
</dbReference>
<comment type="catalytic activity">
    <reaction evidence="24">
        <text>Ca(2+)(in) = Ca(2+)(out)</text>
        <dbReference type="Rhea" id="RHEA:29671"/>
        <dbReference type="ChEBI" id="CHEBI:29108"/>
    </reaction>
</comment>
<dbReference type="PANTHER" id="PTHR47143:SF1">
    <property type="entry name" value="ION_TRANS DOMAIN-CONTAINING PROTEIN"/>
    <property type="match status" value="1"/>
</dbReference>
<dbReference type="InterPro" id="IPR052076">
    <property type="entry name" value="TRP_cation_channel"/>
</dbReference>
<evidence type="ECO:0000259" key="32">
    <source>
        <dbReference type="Pfam" id="PF00520"/>
    </source>
</evidence>
<evidence type="ECO:0000256" key="9">
    <source>
        <dbReference type="ARBA" id="ARBA00022837"/>
    </source>
</evidence>
<evidence type="ECO:0000256" key="8">
    <source>
        <dbReference type="ARBA" id="ARBA00022737"/>
    </source>
</evidence>
<evidence type="ECO:0000256" key="13">
    <source>
        <dbReference type="ARBA" id="ARBA00023065"/>
    </source>
</evidence>
<dbReference type="GO" id="GO:0005886">
    <property type="term" value="C:plasma membrane"/>
    <property type="evidence" value="ECO:0007669"/>
    <property type="project" value="UniProtKB-SubCell"/>
</dbReference>
<dbReference type="SUPFAM" id="SSF48403">
    <property type="entry name" value="Ankyrin repeat"/>
    <property type="match status" value="2"/>
</dbReference>
<keyword evidence="5" id="KW-0716">Sensory transduction</keyword>
<evidence type="ECO:0000313" key="33">
    <source>
        <dbReference type="EMBL" id="ELK27489.1"/>
    </source>
</evidence>
<dbReference type="Gene3D" id="1.25.40.20">
    <property type="entry name" value="Ankyrin repeat-containing domain"/>
    <property type="match status" value="6"/>
</dbReference>
<evidence type="ECO:0000313" key="34">
    <source>
        <dbReference type="Proteomes" id="UP000010556"/>
    </source>
</evidence>
<dbReference type="InterPro" id="IPR036770">
    <property type="entry name" value="Ankyrin_rpt-contain_sf"/>
</dbReference>
<evidence type="ECO:0000256" key="28">
    <source>
        <dbReference type="ARBA" id="ARBA00079767"/>
    </source>
</evidence>
<feature type="transmembrane region" description="Helical" evidence="31">
    <location>
        <begin position="984"/>
        <end position="1007"/>
    </location>
</feature>
<dbReference type="Pfam" id="PF12796">
    <property type="entry name" value="Ank_2"/>
    <property type="match status" value="6"/>
</dbReference>
<evidence type="ECO:0000256" key="1">
    <source>
        <dbReference type="ARBA" id="ARBA00004651"/>
    </source>
</evidence>
<feature type="repeat" description="ANK" evidence="30">
    <location>
        <begin position="417"/>
        <end position="449"/>
    </location>
</feature>
<feature type="repeat" description="ANK" evidence="30">
    <location>
        <begin position="149"/>
        <end position="181"/>
    </location>
</feature>
<dbReference type="GO" id="GO:0009409">
    <property type="term" value="P:response to cold"/>
    <property type="evidence" value="ECO:0007669"/>
    <property type="project" value="UniProtKB-ARBA"/>
</dbReference>
<keyword evidence="34" id="KW-1185">Reference proteome</keyword>
<dbReference type="PRINTS" id="PR01415">
    <property type="entry name" value="ANKYRIN"/>
</dbReference>
<keyword evidence="2" id="KW-0813">Transport</keyword>
<evidence type="ECO:0000256" key="19">
    <source>
        <dbReference type="ARBA" id="ARBA00023303"/>
    </source>
</evidence>
<organism evidence="33 34">
    <name type="scientific">Myotis davidii</name>
    <name type="common">David's myotis</name>
    <dbReference type="NCBI Taxonomy" id="225400"/>
    <lineage>
        <taxon>Eukaryota</taxon>
        <taxon>Metazoa</taxon>
        <taxon>Chordata</taxon>
        <taxon>Craniata</taxon>
        <taxon>Vertebrata</taxon>
        <taxon>Euteleostomi</taxon>
        <taxon>Mammalia</taxon>
        <taxon>Eutheria</taxon>
        <taxon>Laurasiatheria</taxon>
        <taxon>Chiroptera</taxon>
        <taxon>Yangochiroptera</taxon>
        <taxon>Vespertilionidae</taxon>
        <taxon>Myotis</taxon>
    </lineage>
</organism>
<evidence type="ECO:0000256" key="12">
    <source>
        <dbReference type="ARBA" id="ARBA00023054"/>
    </source>
</evidence>
<feature type="transmembrane region" description="Helical" evidence="31">
    <location>
        <begin position="852"/>
        <end position="870"/>
    </location>
</feature>
<keyword evidence="16" id="KW-1015">Disulfide bond</keyword>
<comment type="catalytic activity">
    <reaction evidence="22">
        <text>Zn(2+)(in) = Zn(2+)(out)</text>
        <dbReference type="Rhea" id="RHEA:29351"/>
        <dbReference type="ChEBI" id="CHEBI:29105"/>
    </reaction>
</comment>
<gene>
    <name evidence="33" type="ORF">MDA_GLEAN10021983</name>
</gene>
<keyword evidence="10 31" id="KW-1133">Transmembrane helix</keyword>
<comment type="similarity">
    <text evidence="25">Belongs to the transient receptor (TC 1.A.4) family.</text>
</comment>
<feature type="repeat" description="ANK" evidence="30">
    <location>
        <begin position="521"/>
        <end position="553"/>
    </location>
</feature>
<feature type="repeat" description="ANK" evidence="30">
    <location>
        <begin position="557"/>
        <end position="582"/>
    </location>
</feature>
<keyword evidence="33" id="KW-0675">Receptor</keyword>
<feature type="transmembrane region" description="Helical" evidence="31">
    <location>
        <begin position="916"/>
        <end position="938"/>
    </location>
</feature>
<dbReference type="GO" id="GO:0005262">
    <property type="term" value="F:calcium channel activity"/>
    <property type="evidence" value="ECO:0007669"/>
    <property type="project" value="UniProtKB-KW"/>
</dbReference>
<feature type="repeat" description="ANK" evidence="30">
    <location>
        <begin position="624"/>
        <end position="656"/>
    </location>
</feature>
<dbReference type="InterPro" id="IPR005821">
    <property type="entry name" value="Ion_trans_dom"/>
</dbReference>
<comment type="subunit">
    <text evidence="26">Homotetramer. Interacts with TMEM100. Interacts with EGLN1. Interacts with the scorpion wasabi receptor toxin at the same site that electrophiles but in a non-covalent manner.</text>
</comment>
<protein>
    <recommendedName>
        <fullName evidence="27">Transient receptor potential cation channel subfamily A member 1</fullName>
    </recommendedName>
    <alternativeName>
        <fullName evidence="29">Ankyrin-like with transmembrane domains protein 1</fullName>
    </alternativeName>
    <alternativeName>
        <fullName evidence="28">Wasabi receptor</fullName>
    </alternativeName>
</protein>
<feature type="domain" description="Ion transport" evidence="32">
    <location>
        <begin position="785"/>
        <end position="1016"/>
    </location>
</feature>
<evidence type="ECO:0000256" key="27">
    <source>
        <dbReference type="ARBA" id="ARBA00074970"/>
    </source>
</evidence>
<dbReference type="eggNOG" id="KOG0510">
    <property type="taxonomic scope" value="Eukaryota"/>
</dbReference>
<evidence type="ECO:0000256" key="4">
    <source>
        <dbReference type="ARBA" id="ARBA00022568"/>
    </source>
</evidence>
<dbReference type="GO" id="GO:0003008">
    <property type="term" value="P:system process"/>
    <property type="evidence" value="ECO:0007669"/>
    <property type="project" value="UniProtKB-ARBA"/>
</dbReference>
<dbReference type="InterPro" id="IPR002110">
    <property type="entry name" value="Ankyrin_rpt"/>
</dbReference>
<evidence type="ECO:0000256" key="23">
    <source>
        <dbReference type="ARBA" id="ARBA00036239"/>
    </source>
</evidence>
<dbReference type="PROSITE" id="PS50297">
    <property type="entry name" value="ANK_REP_REGION"/>
    <property type="match status" value="6"/>
</dbReference>
<evidence type="ECO:0000256" key="15">
    <source>
        <dbReference type="ARBA" id="ARBA00023136"/>
    </source>
</evidence>
<keyword evidence="19" id="KW-0407">Ion channel</keyword>
<dbReference type="FunFam" id="1.25.40.20:FF:000272">
    <property type="entry name" value="Transient receptor potential cation channel subfamily A member 1"/>
    <property type="match status" value="1"/>
</dbReference>
<keyword evidence="8" id="KW-0677">Repeat</keyword>
<feature type="repeat" description="ANK" evidence="30">
    <location>
        <begin position="216"/>
        <end position="248"/>
    </location>
</feature>
<evidence type="ECO:0000256" key="30">
    <source>
        <dbReference type="PROSITE-ProRule" id="PRU00023"/>
    </source>
</evidence>
<evidence type="ECO:0000256" key="20">
    <source>
        <dbReference type="ARBA" id="ARBA00034269"/>
    </source>
</evidence>
<evidence type="ECO:0000256" key="22">
    <source>
        <dbReference type="ARBA" id="ARBA00034634"/>
    </source>
</evidence>
<feature type="repeat" description="ANK" evidence="30">
    <location>
        <begin position="290"/>
        <end position="322"/>
    </location>
</feature>
<keyword evidence="17" id="KW-0325">Glycoprotein</keyword>
<evidence type="ECO:0000256" key="6">
    <source>
        <dbReference type="ARBA" id="ARBA00022673"/>
    </source>
</evidence>
<dbReference type="Pfam" id="PF00520">
    <property type="entry name" value="Ion_trans"/>
    <property type="match status" value="1"/>
</dbReference>
<comment type="subcellular location">
    <subcellularLocation>
        <location evidence="1">Cell membrane</location>
        <topology evidence="1">Multi-pass membrane protein</topology>
    </subcellularLocation>
</comment>
<keyword evidence="14" id="KW-0558">Oxidation</keyword>
<comment type="catalytic activity">
    <reaction evidence="23">
        <text>Na(+)(in) = Na(+)(out)</text>
        <dbReference type="Rhea" id="RHEA:34963"/>
        <dbReference type="ChEBI" id="CHEBI:29101"/>
    </reaction>
</comment>
<dbReference type="AlphaFoldDB" id="L5LLY6"/>
<keyword evidence="18" id="KW-0379">Hydroxylation</keyword>
<sequence>MTPGFFPRGSVRFPRTTMKTFGFRRARDAMFRHLKGARAQQLQQVVSGVGTMRRNLRRMLRTGGKKEPQGVVYQGVEDDMDDSKDSFKVVFEGNANELQSCLKKPKKPHKFDDVNASPLHYAAEEGDIGLMEMIINDSSGEVLSVMDNDGNTPLHWAAEKNQVESVRFLLSKGANPNLQNNSMMAPLHLAVQGMHNEVVKVLIEHSGTNINLEGENGNTAVIIACSRDNSEALQILLRHGAKPCKSNKLGCFPIHQAAFSGAKKCMEIILKFGEENGYDRQFHINFVNNGKASPLHLAVQSGDLGMIKMCLDNGAQIELMENGKCTALHFAATQGATEIVKLMINSYSGSSDIVNAVDGNQETLLHRQVCYSHSVYRLPVFRREVIPCREKASLFDHHELAEYLISVGADINSTDSEGRSPLLLATASASWNIVNLLLSQGAQVDIKDHLGRNFLHLTVQQPYGLSNLQPEFMQMQHIKELVMDEDNDGCTPLHYACRQGVPASVNNLLGFNVSIHSKSKDKQSPLHFAASYGRINTCQRLLRDMNDTRLLNEGDLHGMTPLHLAAKNGHDKVVQLLLRKGALFLSDHSGWTALHHASLGGYTQTMKVILDTNLKCTTDQVDEDGNTALHLAAREGHGKAVTLLLSYDADILLNRQQASFLHLAIHNKRKEVVLMTIRNRRWEECFRAFSHNSPSNKCPVVEMVEYLPECMKVLLDCCMTPSTEDKSCRDYHIEYNFRYLQCPLEFTKKNAQDVTYEPLTTINTMVHHNRIELLNHPVCKEYLLMKWLAYGFRAHIMNLGSYCLGLLPMTFLVVSIKPGMAFNSTGIINETSDHLEILDSKKRNYLLDQSNGTEWVIYTTSIIFVSPLFISIPAHVQWQCGAIAIYFYWMNFLMYLQRFENCGIFIVMLEVIMKTLLRSTVVFVFLLLAFGLSFYVLLSIQDAFSTPLLSIVQTFSMMLGDINYRDAFLEPFLRNELAYPLLSFIQLITFTMFVPIVLMNLLIGLAVGDIAEVQKHALLKRIAMQVELHTNLEKKLPLWFLRKVDQKSIVVYPNRARYSRGLLCIFHQLFCTQEVRQEIPNADTALEVEILKQKYRLKDVTSLLEKQHELIKLIIQKMEIISETEDEDNHSSFQDRYKREQQEQRNSKWNSVLKACPALAPIAWCHQQVRAAVTGPVSPSGLLHLPLLLRGDWSSSRCLHPLTALAQLAPAAGASPNLSTPSVGASGADTISTWEWRQWELGCWQTRDLGS</sequence>
<dbReference type="Proteomes" id="UP000010556">
    <property type="component" value="Unassembled WGS sequence"/>
</dbReference>
<comment type="catalytic activity">
    <reaction evidence="20">
        <text>Mg(2+)(in) = Mg(2+)(out)</text>
        <dbReference type="Rhea" id="RHEA:29827"/>
        <dbReference type="ChEBI" id="CHEBI:18420"/>
    </reaction>
</comment>
<evidence type="ECO:0000256" key="16">
    <source>
        <dbReference type="ARBA" id="ARBA00023157"/>
    </source>
</evidence>
<evidence type="ECO:0000256" key="5">
    <source>
        <dbReference type="ARBA" id="ARBA00022606"/>
    </source>
</evidence>
<reference evidence="34" key="1">
    <citation type="journal article" date="2013" name="Science">
        <title>Comparative analysis of bat genomes provides insight into the evolution of flight and immunity.</title>
        <authorList>
            <person name="Zhang G."/>
            <person name="Cowled C."/>
            <person name="Shi Z."/>
            <person name="Huang Z."/>
            <person name="Bishop-Lilly K.A."/>
            <person name="Fang X."/>
            <person name="Wynne J.W."/>
            <person name="Xiong Z."/>
            <person name="Baker M.L."/>
            <person name="Zhao W."/>
            <person name="Tachedjian M."/>
            <person name="Zhu Y."/>
            <person name="Zhou P."/>
            <person name="Jiang X."/>
            <person name="Ng J."/>
            <person name="Yang L."/>
            <person name="Wu L."/>
            <person name="Xiao J."/>
            <person name="Feng Y."/>
            <person name="Chen Y."/>
            <person name="Sun X."/>
            <person name="Zhang Y."/>
            <person name="Marsh G.A."/>
            <person name="Crameri G."/>
            <person name="Broder C.C."/>
            <person name="Frey K.G."/>
            <person name="Wang L.F."/>
            <person name="Wang J."/>
        </authorList>
    </citation>
    <scope>NUCLEOTIDE SEQUENCE [LARGE SCALE GENOMIC DNA]</scope>
</reference>
<evidence type="ECO:0000256" key="21">
    <source>
        <dbReference type="ARBA" id="ARBA00034430"/>
    </source>
</evidence>
<evidence type="ECO:0000256" key="29">
    <source>
        <dbReference type="ARBA" id="ARBA00079849"/>
    </source>
</evidence>
<keyword evidence="7 31" id="KW-0812">Transmembrane</keyword>
<proteinExistence type="inferred from homology"/>
<evidence type="ECO:0000256" key="24">
    <source>
        <dbReference type="ARBA" id="ARBA00036634"/>
    </source>
</evidence>
<evidence type="ECO:0000256" key="14">
    <source>
        <dbReference type="ARBA" id="ARBA00023097"/>
    </source>
</evidence>
<evidence type="ECO:0000256" key="2">
    <source>
        <dbReference type="ARBA" id="ARBA00022448"/>
    </source>
</evidence>
<evidence type="ECO:0000256" key="25">
    <source>
        <dbReference type="ARBA" id="ARBA00061660"/>
    </source>
</evidence>
<dbReference type="EMBL" id="KB110251">
    <property type="protein sequence ID" value="ELK27489.1"/>
    <property type="molecule type" value="Genomic_DNA"/>
</dbReference>
<evidence type="ECO:0000256" key="17">
    <source>
        <dbReference type="ARBA" id="ARBA00023180"/>
    </source>
</evidence>
<keyword evidence="15 31" id="KW-0472">Membrane</keyword>
<comment type="catalytic activity">
    <reaction evidence="21">
        <text>K(+)(in) = K(+)(out)</text>
        <dbReference type="Rhea" id="RHEA:29463"/>
        <dbReference type="ChEBI" id="CHEBI:29103"/>
    </reaction>
</comment>
<keyword evidence="11 30" id="KW-0040">ANK repeat</keyword>
<evidence type="ECO:0000256" key="26">
    <source>
        <dbReference type="ARBA" id="ARBA00063125"/>
    </source>
</evidence>
<keyword evidence="9" id="KW-0106">Calcium</keyword>
<dbReference type="PROSITE" id="PS50088">
    <property type="entry name" value="ANK_REPEAT"/>
    <property type="match status" value="8"/>
</dbReference>
<accession>L5LLY6</accession>
<dbReference type="GO" id="GO:1902495">
    <property type="term" value="C:transmembrane transporter complex"/>
    <property type="evidence" value="ECO:0007669"/>
    <property type="project" value="TreeGrafter"/>
</dbReference>
<feature type="transmembrane region" description="Helical" evidence="31">
    <location>
        <begin position="876"/>
        <end position="896"/>
    </location>
</feature>
<evidence type="ECO:0000256" key="31">
    <source>
        <dbReference type="SAM" id="Phobius"/>
    </source>
</evidence>
<keyword evidence="3" id="KW-1003">Cell membrane</keyword>
<evidence type="ECO:0000256" key="18">
    <source>
        <dbReference type="ARBA" id="ARBA00023278"/>
    </source>
</evidence>
<evidence type="ECO:0000256" key="7">
    <source>
        <dbReference type="ARBA" id="ARBA00022692"/>
    </source>
</evidence>